<evidence type="ECO:0000313" key="2">
    <source>
        <dbReference type="Proteomes" id="UP001732700"/>
    </source>
</evidence>
<dbReference type="EnsemblPlants" id="AVESA.00010b.r2.1CG0117540.1">
    <property type="protein sequence ID" value="AVESA.00010b.r2.1CG0117540.1.CDS"/>
    <property type="gene ID" value="AVESA.00010b.r2.1CG0117540"/>
</dbReference>
<dbReference type="Proteomes" id="UP001732700">
    <property type="component" value="Chromosome 1C"/>
</dbReference>
<keyword evidence="2" id="KW-1185">Reference proteome</keyword>
<name>A0ACD5TRX9_AVESA</name>
<proteinExistence type="predicted"/>
<sequence length="491" mass="51470">MGSVAPETTGSSSMGSVAPPDASVSTPETTESKTPVGASAVTPLTPALAGTTAAALESDTCAPLFAASTTSSSAAAASTTASRALDSTATSSGPGTATDLAVASSSADTSNAALLPFIPPGSAFGDALYPYAVEQADTVFPSVLSCRAAPSQQAKLPGKYTPVNTDPVYAKGDLFAKTSYQDSETGPRKQDRDNQGVAPVETALDEITKHVVETGLDEQHRGLEYLEKNLTKGELETLHLRNTDPTPQFIEVKTSKRGGLKFGPHPGEATIPRVGINGFGRIGRLVARLILHKKDKQMQLVAVNDPFVSADDMTISLKDMPPGLFPDIKVLHIVKPEQIPWAKVGGDYVVESTGIYTDTGTASAHLKGGAKKVVICALSIDAPTFVYGVNENTYTPDIDIISIADCATICIALLAKILHTTFGITECHVIITGSFSGATGICMALSSIFPDLVGKFDVMGYHDPRVKLSCVEMTVKLDKCADYEMIKNSVR</sequence>
<organism evidence="1 2">
    <name type="scientific">Avena sativa</name>
    <name type="common">Oat</name>
    <dbReference type="NCBI Taxonomy" id="4498"/>
    <lineage>
        <taxon>Eukaryota</taxon>
        <taxon>Viridiplantae</taxon>
        <taxon>Streptophyta</taxon>
        <taxon>Embryophyta</taxon>
        <taxon>Tracheophyta</taxon>
        <taxon>Spermatophyta</taxon>
        <taxon>Magnoliopsida</taxon>
        <taxon>Liliopsida</taxon>
        <taxon>Poales</taxon>
        <taxon>Poaceae</taxon>
        <taxon>BOP clade</taxon>
        <taxon>Pooideae</taxon>
        <taxon>Poodae</taxon>
        <taxon>Poeae</taxon>
        <taxon>Poeae Chloroplast Group 1 (Aveneae type)</taxon>
        <taxon>Aveninae</taxon>
        <taxon>Avena</taxon>
    </lineage>
</organism>
<reference evidence="1" key="2">
    <citation type="submission" date="2025-09" db="UniProtKB">
        <authorList>
            <consortium name="EnsemblPlants"/>
        </authorList>
    </citation>
    <scope>IDENTIFICATION</scope>
</reference>
<protein>
    <submittedName>
        <fullName evidence="1">Uncharacterized protein</fullName>
    </submittedName>
</protein>
<accession>A0ACD5TRX9</accession>
<reference evidence="1" key="1">
    <citation type="submission" date="2021-05" db="EMBL/GenBank/DDBJ databases">
        <authorList>
            <person name="Scholz U."/>
            <person name="Mascher M."/>
            <person name="Fiebig A."/>
        </authorList>
    </citation>
    <scope>NUCLEOTIDE SEQUENCE [LARGE SCALE GENOMIC DNA]</scope>
</reference>
<evidence type="ECO:0000313" key="1">
    <source>
        <dbReference type="EnsemblPlants" id="AVESA.00010b.r2.1CG0117540.1.CDS"/>
    </source>
</evidence>